<evidence type="ECO:0000313" key="8">
    <source>
        <dbReference type="WBParaSite" id="HNAJ_0000353701-mRNA-1"/>
    </source>
</evidence>
<protein>
    <submittedName>
        <fullName evidence="8">Cadherin domain-containing protein</fullName>
    </submittedName>
</protein>
<proteinExistence type="inferred from homology"/>
<comment type="subcellular location">
    <subcellularLocation>
        <location evidence="1">Membrane</location>
    </subcellularLocation>
</comment>
<keyword evidence="4 7" id="KW-1133">Transmembrane helix</keyword>
<evidence type="ECO:0000256" key="4">
    <source>
        <dbReference type="ARBA" id="ARBA00022989"/>
    </source>
</evidence>
<comment type="similarity">
    <text evidence="2">Belongs to the CD36 family.</text>
</comment>
<organism evidence="8">
    <name type="scientific">Rodentolepis nana</name>
    <name type="common">Dwarf tapeworm</name>
    <name type="synonym">Hymenolepis nana</name>
    <dbReference type="NCBI Taxonomy" id="102285"/>
    <lineage>
        <taxon>Eukaryota</taxon>
        <taxon>Metazoa</taxon>
        <taxon>Spiralia</taxon>
        <taxon>Lophotrochozoa</taxon>
        <taxon>Platyhelminthes</taxon>
        <taxon>Cestoda</taxon>
        <taxon>Eucestoda</taxon>
        <taxon>Cyclophyllidea</taxon>
        <taxon>Hymenolepididae</taxon>
        <taxon>Rodentolepis</taxon>
    </lineage>
</organism>
<dbReference type="InterPro" id="IPR002159">
    <property type="entry name" value="CD36_fam"/>
</dbReference>
<evidence type="ECO:0000256" key="5">
    <source>
        <dbReference type="ARBA" id="ARBA00023136"/>
    </source>
</evidence>
<feature type="transmembrane region" description="Helical" evidence="7">
    <location>
        <begin position="100"/>
        <end position="125"/>
    </location>
</feature>
<dbReference type="GO" id="GO:0016020">
    <property type="term" value="C:membrane"/>
    <property type="evidence" value="ECO:0007669"/>
    <property type="project" value="UniProtKB-SubCell"/>
</dbReference>
<evidence type="ECO:0000256" key="6">
    <source>
        <dbReference type="ARBA" id="ARBA00023180"/>
    </source>
</evidence>
<keyword evidence="5 7" id="KW-0472">Membrane</keyword>
<sequence>LLESVDSRGLPEIRTSDKQPPFKGGMILHGDKLGLVLEAYKRLQISVYVRPSKTMSDQFKNWTEPVFLPMVWFEEKAVAGADALQLLYESVYVKPERGRFLLLIIIGVVLGLLVIFMIALVAILLSIRRMEHRVGSGKTVRGNTSYDAKYTKVAMADVNESTIGI</sequence>
<evidence type="ECO:0000256" key="3">
    <source>
        <dbReference type="ARBA" id="ARBA00022692"/>
    </source>
</evidence>
<keyword evidence="6" id="KW-0325">Glycoprotein</keyword>
<evidence type="ECO:0000256" key="1">
    <source>
        <dbReference type="ARBA" id="ARBA00004370"/>
    </source>
</evidence>
<evidence type="ECO:0000256" key="2">
    <source>
        <dbReference type="ARBA" id="ARBA00010532"/>
    </source>
</evidence>
<keyword evidence="3 7" id="KW-0812">Transmembrane</keyword>
<dbReference type="STRING" id="102285.A0A0R3T8Z8"/>
<reference evidence="8" key="1">
    <citation type="submission" date="2017-02" db="UniProtKB">
        <authorList>
            <consortium name="WormBaseParasite"/>
        </authorList>
    </citation>
    <scope>IDENTIFICATION</scope>
</reference>
<dbReference type="AlphaFoldDB" id="A0A0R3T8Z8"/>
<dbReference type="Pfam" id="PF01130">
    <property type="entry name" value="CD36"/>
    <property type="match status" value="1"/>
</dbReference>
<evidence type="ECO:0000256" key="7">
    <source>
        <dbReference type="SAM" id="Phobius"/>
    </source>
</evidence>
<accession>A0A0R3T8Z8</accession>
<dbReference type="WBParaSite" id="HNAJ_0000353701-mRNA-1">
    <property type="protein sequence ID" value="HNAJ_0000353701-mRNA-1"/>
    <property type="gene ID" value="HNAJ_0000353701"/>
</dbReference>
<name>A0A0R3T8Z8_RODNA</name>